<dbReference type="Proteomes" id="UP001497497">
    <property type="component" value="Unassembled WGS sequence"/>
</dbReference>
<feature type="chain" id="PRO_5043943075" evidence="1">
    <location>
        <begin position="20"/>
        <end position="199"/>
    </location>
</feature>
<dbReference type="AlphaFoldDB" id="A0AAV2I6W9"/>
<proteinExistence type="predicted"/>
<sequence length="199" mass="22339">MKMFKLILALSCVVIFCECNIVRRDYTCAQLEECVKPTGLLIFFFRERDYEQLCQEVATFKNCTDDFRPLCNDDTVNEEVDSALVGGELMCSAEGSQVISAAAQSDCITNATKKLEMATTIRNCITSAVINAFITGALPEEGYFCGFFEQGLTCATNYINENCGAIFGAFVREYYLRTILPSYNCELVARHVRRFVDAF</sequence>
<evidence type="ECO:0000313" key="2">
    <source>
        <dbReference type="EMBL" id="CAL1541697.1"/>
    </source>
</evidence>
<dbReference type="EMBL" id="CAXITT010000447">
    <property type="protein sequence ID" value="CAL1541697.1"/>
    <property type="molecule type" value="Genomic_DNA"/>
</dbReference>
<reference evidence="2 3" key="1">
    <citation type="submission" date="2024-04" db="EMBL/GenBank/DDBJ databases">
        <authorList>
            <consortium name="Genoscope - CEA"/>
            <person name="William W."/>
        </authorList>
    </citation>
    <scope>NUCLEOTIDE SEQUENCE [LARGE SCALE GENOMIC DNA]</scope>
</reference>
<keyword evidence="3" id="KW-1185">Reference proteome</keyword>
<accession>A0AAV2I6W9</accession>
<comment type="caution">
    <text evidence="2">The sequence shown here is derived from an EMBL/GenBank/DDBJ whole genome shotgun (WGS) entry which is preliminary data.</text>
</comment>
<keyword evidence="1" id="KW-0732">Signal</keyword>
<name>A0AAV2I6W9_LYMST</name>
<evidence type="ECO:0000256" key="1">
    <source>
        <dbReference type="SAM" id="SignalP"/>
    </source>
</evidence>
<protein>
    <submittedName>
        <fullName evidence="2">Uncharacterized protein</fullName>
    </submittedName>
</protein>
<evidence type="ECO:0000313" key="3">
    <source>
        <dbReference type="Proteomes" id="UP001497497"/>
    </source>
</evidence>
<gene>
    <name evidence="2" type="ORF">GSLYS_00015303001</name>
</gene>
<feature type="signal peptide" evidence="1">
    <location>
        <begin position="1"/>
        <end position="19"/>
    </location>
</feature>
<organism evidence="2 3">
    <name type="scientific">Lymnaea stagnalis</name>
    <name type="common">Great pond snail</name>
    <name type="synonym">Helix stagnalis</name>
    <dbReference type="NCBI Taxonomy" id="6523"/>
    <lineage>
        <taxon>Eukaryota</taxon>
        <taxon>Metazoa</taxon>
        <taxon>Spiralia</taxon>
        <taxon>Lophotrochozoa</taxon>
        <taxon>Mollusca</taxon>
        <taxon>Gastropoda</taxon>
        <taxon>Heterobranchia</taxon>
        <taxon>Euthyneura</taxon>
        <taxon>Panpulmonata</taxon>
        <taxon>Hygrophila</taxon>
        <taxon>Lymnaeoidea</taxon>
        <taxon>Lymnaeidae</taxon>
        <taxon>Lymnaea</taxon>
    </lineage>
</organism>